<keyword evidence="3" id="KW-0436">Ligase</keyword>
<dbReference type="InterPro" id="IPR001882">
    <property type="entry name" value="Biotin_BS"/>
</dbReference>
<dbReference type="Pfam" id="PF02785">
    <property type="entry name" value="Biotin_carb_C"/>
    <property type="match status" value="1"/>
</dbReference>
<evidence type="ECO:0000313" key="20">
    <source>
        <dbReference type="EMBL" id="KAK1805871.1"/>
    </source>
</evidence>
<dbReference type="GO" id="GO:0046872">
    <property type="term" value="F:metal ion binding"/>
    <property type="evidence" value="ECO:0007669"/>
    <property type="project" value="InterPro"/>
</dbReference>
<evidence type="ECO:0000256" key="10">
    <source>
        <dbReference type="ARBA" id="ARBA00023136"/>
    </source>
</evidence>
<dbReference type="PROSITE" id="PS00188">
    <property type="entry name" value="BIOTIN"/>
    <property type="match status" value="1"/>
</dbReference>
<keyword evidence="10 14" id="KW-0472">Membrane</keyword>
<dbReference type="Gene3D" id="3.40.50.20">
    <property type="match status" value="1"/>
</dbReference>
<accession>A0AAD8ZVY9</accession>
<dbReference type="PANTHER" id="PTHR18866:SF33">
    <property type="entry name" value="METHYLCROTONOYL-COA CARBOXYLASE SUBUNIT ALPHA, MITOCHONDRIAL-RELATED"/>
    <property type="match status" value="1"/>
</dbReference>
<dbReference type="Gene3D" id="3.30.700.40">
    <property type="match status" value="1"/>
</dbReference>
<feature type="compositionally biased region" description="Basic and acidic residues" evidence="15">
    <location>
        <begin position="7"/>
        <end position="20"/>
    </location>
</feature>
<evidence type="ECO:0000256" key="11">
    <source>
        <dbReference type="ARBA" id="ARBA00023180"/>
    </source>
</evidence>
<proteinExistence type="inferred from homology"/>
<feature type="domain" description="ATP-grasp" evidence="18">
    <location>
        <begin position="358"/>
        <end position="567"/>
    </location>
</feature>
<evidence type="ECO:0000259" key="19">
    <source>
        <dbReference type="PROSITE" id="PS50979"/>
    </source>
</evidence>
<dbReference type="InterPro" id="IPR011053">
    <property type="entry name" value="Single_hybrid_motif"/>
</dbReference>
<dbReference type="InterPro" id="IPR011054">
    <property type="entry name" value="Rudment_hybrid_motif"/>
</dbReference>
<evidence type="ECO:0000256" key="13">
    <source>
        <dbReference type="PROSITE-ProRule" id="PRU00409"/>
    </source>
</evidence>
<keyword evidence="11" id="KW-0325">Glycoprotein</keyword>
<dbReference type="FunFam" id="3.30.470.20:FF:000028">
    <property type="entry name" value="Methylcrotonoyl-CoA carboxylase subunit alpha, mitochondrial"/>
    <property type="match status" value="1"/>
</dbReference>
<evidence type="ECO:0000256" key="12">
    <source>
        <dbReference type="ARBA" id="ARBA00023267"/>
    </source>
</evidence>
<dbReference type="Pfam" id="PF02786">
    <property type="entry name" value="CPSase_L_D2"/>
    <property type="match status" value="1"/>
</dbReference>
<dbReference type="InterPro" id="IPR050856">
    <property type="entry name" value="Biotin_carboxylase_complex"/>
</dbReference>
<dbReference type="PROSITE" id="PS50968">
    <property type="entry name" value="BIOTINYL_LIPOYL"/>
    <property type="match status" value="1"/>
</dbReference>
<dbReference type="Proteomes" id="UP001239994">
    <property type="component" value="Unassembled WGS sequence"/>
</dbReference>
<protein>
    <recommendedName>
        <fullName evidence="22">Methylcrotonoyl-CoA carboxylase 1 (alpha)</fullName>
    </recommendedName>
</protein>
<keyword evidence="14" id="KW-0458">Lysosome</keyword>
<dbReference type="Pfam" id="PF01299">
    <property type="entry name" value="Lamp2-like_luminal"/>
    <property type="match status" value="1"/>
</dbReference>
<evidence type="ECO:0000256" key="9">
    <source>
        <dbReference type="ARBA" id="ARBA00022989"/>
    </source>
</evidence>
<dbReference type="InterPro" id="IPR005481">
    <property type="entry name" value="BC-like_N"/>
</dbReference>
<comment type="caution">
    <text evidence="20">The sequence shown here is derived from an EMBL/GenBank/DDBJ whole genome shotgun (WGS) entry which is preliminary data.</text>
</comment>
<evidence type="ECO:0000256" key="4">
    <source>
        <dbReference type="ARBA" id="ARBA00022692"/>
    </source>
</evidence>
<dbReference type="Gene3D" id="2.40.50.100">
    <property type="match status" value="1"/>
</dbReference>
<comment type="cofactor">
    <cofactor evidence="1">
        <name>biotin</name>
        <dbReference type="ChEBI" id="CHEBI:57586"/>
    </cofactor>
</comment>
<evidence type="ECO:0000256" key="16">
    <source>
        <dbReference type="SAM" id="Phobius"/>
    </source>
</evidence>
<evidence type="ECO:0008006" key="22">
    <source>
        <dbReference type="Google" id="ProtNLM"/>
    </source>
</evidence>
<dbReference type="Gene3D" id="3.30.1490.20">
    <property type="entry name" value="ATP-grasp fold, A domain"/>
    <property type="match status" value="1"/>
</dbReference>
<dbReference type="Pfam" id="PF00289">
    <property type="entry name" value="Biotin_carb_N"/>
    <property type="match status" value="1"/>
</dbReference>
<dbReference type="GO" id="GO:0004485">
    <property type="term" value="F:methylcrotonoyl-CoA carboxylase activity"/>
    <property type="evidence" value="ECO:0007669"/>
    <property type="project" value="TreeGrafter"/>
</dbReference>
<feature type="domain" description="Lipoyl-binding" evidence="17">
    <location>
        <begin position="863"/>
        <end position="941"/>
    </location>
</feature>
<keyword evidence="14" id="KW-1015">Disulfide bond</keyword>
<keyword evidence="12" id="KW-0092">Biotin</keyword>
<keyword evidence="4 14" id="KW-0812">Transmembrane</keyword>
<evidence type="ECO:0000256" key="2">
    <source>
        <dbReference type="ARBA" id="ARBA00004530"/>
    </source>
</evidence>
<evidence type="ECO:0000259" key="17">
    <source>
        <dbReference type="PROSITE" id="PS50968"/>
    </source>
</evidence>
<dbReference type="PROSITE" id="PS00867">
    <property type="entry name" value="CPSASE_2"/>
    <property type="match status" value="1"/>
</dbReference>
<dbReference type="InterPro" id="IPR016185">
    <property type="entry name" value="PreATP-grasp_dom_sf"/>
</dbReference>
<keyword evidence="8 13" id="KW-0067">ATP-binding</keyword>
<keyword evidence="9 16" id="KW-1133">Transmembrane helix</keyword>
<dbReference type="InterPro" id="IPR000089">
    <property type="entry name" value="Biotin_lipoyl"/>
</dbReference>
<organism evidence="20 21">
    <name type="scientific">Electrophorus voltai</name>
    <dbReference type="NCBI Taxonomy" id="2609070"/>
    <lineage>
        <taxon>Eukaryota</taxon>
        <taxon>Metazoa</taxon>
        <taxon>Chordata</taxon>
        <taxon>Craniata</taxon>
        <taxon>Vertebrata</taxon>
        <taxon>Euteleostomi</taxon>
        <taxon>Actinopterygii</taxon>
        <taxon>Neopterygii</taxon>
        <taxon>Teleostei</taxon>
        <taxon>Ostariophysi</taxon>
        <taxon>Gymnotiformes</taxon>
        <taxon>Gymnotoidei</taxon>
        <taxon>Gymnotidae</taxon>
        <taxon>Electrophorus</taxon>
    </lineage>
</organism>
<dbReference type="PROSITE" id="PS50975">
    <property type="entry name" value="ATP_GRASP"/>
    <property type="match status" value="1"/>
</dbReference>
<feature type="region of interest" description="Disordered" evidence="15">
    <location>
        <begin position="1"/>
        <end position="40"/>
    </location>
</feature>
<dbReference type="PRINTS" id="PR00336">
    <property type="entry name" value="LYSASSOCTDMP"/>
</dbReference>
<comment type="subcellular location">
    <subcellularLocation>
        <location evidence="2">Endosome membrane</location>
        <topology evidence="2">Single-pass type I membrane protein</topology>
    </subcellularLocation>
    <subcellularLocation>
        <location evidence="14">Lysosome membrane</location>
        <topology evidence="14">Single-pass type I membrane protein</topology>
    </subcellularLocation>
</comment>
<keyword evidence="6 13" id="KW-0547">Nucleotide-binding</keyword>
<dbReference type="SUPFAM" id="SSF51230">
    <property type="entry name" value="Single hybrid motif"/>
    <property type="match status" value="1"/>
</dbReference>
<dbReference type="EMBL" id="JAROKS010000002">
    <property type="protein sequence ID" value="KAK1805871.1"/>
    <property type="molecule type" value="Genomic_DNA"/>
</dbReference>
<dbReference type="GO" id="GO:0005739">
    <property type="term" value="C:mitochondrion"/>
    <property type="evidence" value="ECO:0007669"/>
    <property type="project" value="TreeGrafter"/>
</dbReference>
<dbReference type="PANTHER" id="PTHR18866">
    <property type="entry name" value="CARBOXYLASE:PYRUVATE/ACETYL-COA/PROPIONYL-COA CARBOXYLASE"/>
    <property type="match status" value="1"/>
</dbReference>
<feature type="disulfide bond" evidence="14">
    <location>
        <begin position="159"/>
        <end position="196"/>
    </location>
</feature>
<dbReference type="PROSITE" id="PS51407">
    <property type="entry name" value="LAMP_3"/>
    <property type="match status" value="1"/>
</dbReference>
<name>A0AAD8ZVY9_9TELE</name>
<dbReference type="Gene3D" id="2.40.160.110">
    <property type="match status" value="1"/>
</dbReference>
<evidence type="ECO:0000313" key="21">
    <source>
        <dbReference type="Proteomes" id="UP001239994"/>
    </source>
</evidence>
<dbReference type="GO" id="GO:0005524">
    <property type="term" value="F:ATP binding"/>
    <property type="evidence" value="ECO:0007669"/>
    <property type="project" value="UniProtKB-UniRule"/>
</dbReference>
<feature type="domain" description="Biotin carboxylation" evidence="19">
    <location>
        <begin position="239"/>
        <end position="697"/>
    </location>
</feature>
<evidence type="ECO:0000256" key="8">
    <source>
        <dbReference type="ARBA" id="ARBA00022840"/>
    </source>
</evidence>
<keyword evidence="7" id="KW-0967">Endosome</keyword>
<dbReference type="PROSITE" id="PS50979">
    <property type="entry name" value="BC"/>
    <property type="match status" value="1"/>
</dbReference>
<dbReference type="FunFam" id="2.40.50.100:FF:000003">
    <property type="entry name" value="Acetyl-CoA carboxylase biotin carboxyl carrier protein"/>
    <property type="match status" value="1"/>
</dbReference>
<dbReference type="SUPFAM" id="SSF51246">
    <property type="entry name" value="Rudiment single hybrid motif"/>
    <property type="match status" value="1"/>
</dbReference>
<keyword evidence="5" id="KW-0732">Signal</keyword>
<gene>
    <name evidence="20" type="ORF">P4O66_012915</name>
</gene>
<dbReference type="InterPro" id="IPR048528">
    <property type="entry name" value="Lamp2-like_luminal"/>
</dbReference>
<dbReference type="GO" id="GO:0010008">
    <property type="term" value="C:endosome membrane"/>
    <property type="evidence" value="ECO:0007669"/>
    <property type="project" value="UniProtKB-SubCell"/>
</dbReference>
<dbReference type="SMART" id="SM00878">
    <property type="entry name" value="Biotin_carb_C"/>
    <property type="match status" value="1"/>
</dbReference>
<reference evidence="20" key="1">
    <citation type="submission" date="2023-03" db="EMBL/GenBank/DDBJ databases">
        <title>Electrophorus voltai genome.</title>
        <authorList>
            <person name="Bian C."/>
        </authorList>
    </citation>
    <scope>NUCLEOTIDE SEQUENCE</scope>
    <source>
        <strain evidence="20">CB-2022</strain>
        <tissue evidence="20">Muscle</tissue>
    </source>
</reference>
<dbReference type="InterPro" id="IPR013815">
    <property type="entry name" value="ATP_grasp_subdomain_1"/>
</dbReference>
<evidence type="ECO:0000259" key="18">
    <source>
        <dbReference type="PROSITE" id="PS50975"/>
    </source>
</evidence>
<sequence>MASETLETEHAEADLDHSGNEKGASLNVSKRPSLQPKETAPATGSFVLKNRKGQVCVKANLGVVYIVIEDKKKSFFNMNPKSTMATGYCGDQRAVLSLVFEGGNLEFTFIKEGSVTYVSKMKAVLEPQPPCEKCKSKKYPGIMDHEKLFSATNGKSFMCNSETSLILADSLRIKMVPLQIQAFDLSKGTFGNEVECWADYTKRIVPIVLGAVAVSVILIAVLVKLIWTNGFVRHAWAGRMEKVLIANRGEIACRVMRTARKMGVRSVAVYSDADRHSMHVAMADEAYHIGAAPSQQSYLCMEKVLEVAKKSSAQAIHPGYGFLSENTEFAELCKQEGILFIGPPSSAIRDMGIKSTSKHIMSAAGVPIIEGYHGEDQSDERLQAEATRIGYPVMIKAVRGGGGKSHRVACVPSDRECVSRVPRLTSTSSWSLREGKLANRSTTMSCWWRSLWRTPGTHVEVQVFGDQHGNAVYLFERDCSVQRRHQKIIEEAPGPGISPEVRRKLGEAAVQAAKAVNYVGAGTVEFIMDAQHNFYFMEMNTRLQVEHPVSEMITGTDLVEWQLRVTAGEKLPLSQEEIVLRGHSFEARIYAEDPANDFLPGAGPLLHLSTPQADEHTRIETGVREGDEVSAHYDPMIAKLVVWGKDRSAALKKLRYCLRQYNIVGLNTNIDFLLSLSGHPCFESGDVHTSFIPQHYEQLFPPPAQASVEETCQAALGLLLHEKEHTQEFTRRSHDMYSPFGLGDGTRLNVLYCRNLRLHLGTSKVEVAVTYSPDGTYKMETGGQGFQVSGELQKEGGATYLHCCVNGVLSRPKLVILDNTVHLFSTSSSPRGALLVFVLSVSPHPSLFQEGSAQVNVPLPKFLAGVSTSGAQDGAVAPMTGTIEKVLVQVGDTVHKGDPLMVMIAMKMEHTIRAPKAGVIKKVFFKEGAQANRHAPLVELKEEEQEEQPQP</sequence>
<evidence type="ECO:0000256" key="3">
    <source>
        <dbReference type="ARBA" id="ARBA00022598"/>
    </source>
</evidence>
<dbReference type="SUPFAM" id="SSF56059">
    <property type="entry name" value="Glutathione synthetase ATP-binding domain-like"/>
    <property type="match status" value="1"/>
</dbReference>
<dbReference type="AlphaFoldDB" id="A0AAD8ZVY9"/>
<dbReference type="InterPro" id="IPR002000">
    <property type="entry name" value="Lysosome-assoc_membr_glycop"/>
</dbReference>
<dbReference type="InterPro" id="IPR005482">
    <property type="entry name" value="Biotin_COase_C"/>
</dbReference>
<evidence type="ECO:0000256" key="15">
    <source>
        <dbReference type="SAM" id="MobiDB-lite"/>
    </source>
</evidence>
<evidence type="ECO:0000256" key="1">
    <source>
        <dbReference type="ARBA" id="ARBA00001953"/>
    </source>
</evidence>
<comment type="similarity">
    <text evidence="14">Belongs to the LAMP family.</text>
</comment>
<dbReference type="FunFam" id="3.40.50.20:FF:000010">
    <property type="entry name" value="Propionyl-CoA carboxylase subunit alpha"/>
    <property type="match status" value="1"/>
</dbReference>
<evidence type="ECO:0000256" key="6">
    <source>
        <dbReference type="ARBA" id="ARBA00022741"/>
    </source>
</evidence>
<dbReference type="InterPro" id="IPR011764">
    <property type="entry name" value="Biotin_carboxylation_dom"/>
</dbReference>
<evidence type="ECO:0000256" key="14">
    <source>
        <dbReference type="PROSITE-ProRule" id="PRU00740"/>
    </source>
</evidence>
<dbReference type="InterPro" id="IPR011761">
    <property type="entry name" value="ATP-grasp"/>
</dbReference>
<dbReference type="Gene3D" id="3.30.470.20">
    <property type="entry name" value="ATP-grasp fold, B domain"/>
    <property type="match status" value="1"/>
</dbReference>
<dbReference type="SUPFAM" id="SSF52440">
    <property type="entry name" value="PreATP-grasp domain"/>
    <property type="match status" value="1"/>
</dbReference>
<evidence type="ECO:0000256" key="7">
    <source>
        <dbReference type="ARBA" id="ARBA00022753"/>
    </source>
</evidence>
<feature type="transmembrane region" description="Helical" evidence="16">
    <location>
        <begin position="207"/>
        <end position="227"/>
    </location>
</feature>
<evidence type="ECO:0000256" key="5">
    <source>
        <dbReference type="ARBA" id="ARBA00022729"/>
    </source>
</evidence>
<keyword evidence="21" id="KW-1185">Reference proteome</keyword>
<dbReference type="CDD" id="cd06850">
    <property type="entry name" value="biotinyl_domain"/>
    <property type="match status" value="1"/>
</dbReference>
<comment type="caution">
    <text evidence="14">Lacks conserved residue(s) required for the propagation of feature annotation.</text>
</comment>
<dbReference type="InterPro" id="IPR005479">
    <property type="entry name" value="CPAse_ATP-bd"/>
</dbReference>
<dbReference type="GO" id="GO:0005765">
    <property type="term" value="C:lysosomal membrane"/>
    <property type="evidence" value="ECO:0007669"/>
    <property type="project" value="UniProtKB-SubCell"/>
</dbReference>
<dbReference type="Pfam" id="PF00364">
    <property type="entry name" value="Biotin_lipoyl"/>
    <property type="match status" value="1"/>
</dbReference>